<gene>
    <name evidence="1" type="ORF">A2890_00350</name>
</gene>
<dbReference type="Proteomes" id="UP000176967">
    <property type="component" value="Unassembled WGS sequence"/>
</dbReference>
<name>A0A1F4VZV1_UNCKA</name>
<evidence type="ECO:0000313" key="1">
    <source>
        <dbReference type="EMBL" id="OGC62694.1"/>
    </source>
</evidence>
<evidence type="ECO:0000313" key="2">
    <source>
        <dbReference type="Proteomes" id="UP000176967"/>
    </source>
</evidence>
<dbReference type="EMBL" id="MEVL01000005">
    <property type="protein sequence ID" value="OGC62694.1"/>
    <property type="molecule type" value="Genomic_DNA"/>
</dbReference>
<dbReference type="STRING" id="1802628.A2890_00350"/>
<proteinExistence type="predicted"/>
<protein>
    <submittedName>
        <fullName evidence="1">Uncharacterized protein</fullName>
    </submittedName>
</protein>
<dbReference type="AlphaFoldDB" id="A0A1F4VZV1"/>
<sequence length="146" mass="15808">MAAAAGVGFFLLGSNKLGDEGFVGSLTDALSLGKAMKCTWEEGDVTGTMYIKGKEKLYAEIVTAGEIGYMISADNCLYSWGSEPQGVKLCFTPAEGEEDLDFTQIAQEAEVSLEDDVKYNCENTVINDSRFVPPTNVEFMTFPSVE</sequence>
<accession>A0A1F4VZV1</accession>
<organism evidence="1 2">
    <name type="scientific">candidate division WWE3 bacterium RIFCSPLOWO2_01_FULL_53_14</name>
    <dbReference type="NCBI Taxonomy" id="1802628"/>
    <lineage>
        <taxon>Bacteria</taxon>
        <taxon>Katanobacteria</taxon>
    </lineage>
</organism>
<reference evidence="1 2" key="1">
    <citation type="journal article" date="2016" name="Nat. Commun.">
        <title>Thousands of microbial genomes shed light on interconnected biogeochemical processes in an aquifer system.</title>
        <authorList>
            <person name="Anantharaman K."/>
            <person name="Brown C.T."/>
            <person name="Hug L.A."/>
            <person name="Sharon I."/>
            <person name="Castelle C.J."/>
            <person name="Probst A.J."/>
            <person name="Thomas B.C."/>
            <person name="Singh A."/>
            <person name="Wilkins M.J."/>
            <person name="Karaoz U."/>
            <person name="Brodie E.L."/>
            <person name="Williams K.H."/>
            <person name="Hubbard S.S."/>
            <person name="Banfield J.F."/>
        </authorList>
    </citation>
    <scope>NUCLEOTIDE SEQUENCE [LARGE SCALE GENOMIC DNA]</scope>
</reference>
<comment type="caution">
    <text evidence="1">The sequence shown here is derived from an EMBL/GenBank/DDBJ whole genome shotgun (WGS) entry which is preliminary data.</text>
</comment>